<dbReference type="EMBL" id="QEAM01000074">
    <property type="protein sequence ID" value="TPX47577.1"/>
    <property type="molecule type" value="Genomic_DNA"/>
</dbReference>
<dbReference type="InterPro" id="IPR012312">
    <property type="entry name" value="Hemerythrin-like"/>
</dbReference>
<evidence type="ECO:0000313" key="2">
    <source>
        <dbReference type="EMBL" id="TPX47577.1"/>
    </source>
</evidence>
<evidence type="ECO:0000313" key="3">
    <source>
        <dbReference type="Proteomes" id="UP000320475"/>
    </source>
</evidence>
<evidence type="ECO:0000259" key="1">
    <source>
        <dbReference type="Pfam" id="PF01814"/>
    </source>
</evidence>
<dbReference type="PANTHER" id="PTHR35585">
    <property type="entry name" value="HHE DOMAIN PROTEIN (AFU_ORTHOLOGUE AFUA_4G00730)"/>
    <property type="match status" value="1"/>
</dbReference>
<dbReference type="AlphaFoldDB" id="A0A507D8C7"/>
<organism evidence="2 3">
    <name type="scientific">Synchytrium endobioticum</name>
    <dbReference type="NCBI Taxonomy" id="286115"/>
    <lineage>
        <taxon>Eukaryota</taxon>
        <taxon>Fungi</taxon>
        <taxon>Fungi incertae sedis</taxon>
        <taxon>Chytridiomycota</taxon>
        <taxon>Chytridiomycota incertae sedis</taxon>
        <taxon>Chytridiomycetes</taxon>
        <taxon>Synchytriales</taxon>
        <taxon>Synchytriaceae</taxon>
        <taxon>Synchytrium</taxon>
    </lineage>
</organism>
<dbReference type="Proteomes" id="UP000320475">
    <property type="component" value="Unassembled WGS sequence"/>
</dbReference>
<comment type="caution">
    <text evidence="2">The sequence shown here is derived from an EMBL/GenBank/DDBJ whole genome shotgun (WGS) entry which is preliminary data.</text>
</comment>
<reference evidence="2 3" key="1">
    <citation type="journal article" date="2019" name="Sci. Rep.">
        <title>Comparative genomics of chytrid fungi reveal insights into the obligate biotrophic and pathogenic lifestyle of Synchytrium endobioticum.</title>
        <authorList>
            <person name="van de Vossenberg B.T.L.H."/>
            <person name="Warris S."/>
            <person name="Nguyen H.D.T."/>
            <person name="van Gent-Pelzer M.P.E."/>
            <person name="Joly D.L."/>
            <person name="van de Geest H.C."/>
            <person name="Bonants P.J.M."/>
            <person name="Smith D.S."/>
            <person name="Levesque C.A."/>
            <person name="van der Lee T.A.J."/>
        </authorList>
    </citation>
    <scope>NUCLEOTIDE SEQUENCE [LARGE SCALE GENOMIC DNA]</scope>
    <source>
        <strain evidence="2 3">LEV6574</strain>
    </source>
</reference>
<proteinExistence type="predicted"/>
<dbReference type="Gene3D" id="1.20.120.520">
    <property type="entry name" value="nmb1532 protein domain like"/>
    <property type="match status" value="1"/>
</dbReference>
<protein>
    <recommendedName>
        <fullName evidence="1">Hemerythrin-like domain-containing protein</fullName>
    </recommendedName>
</protein>
<feature type="domain" description="Hemerythrin-like" evidence="1">
    <location>
        <begin position="7"/>
        <end position="132"/>
    </location>
</feature>
<accession>A0A507D8C7</accession>
<dbReference type="OrthoDB" id="9983919at2759"/>
<dbReference type="VEuPathDB" id="FungiDB:SeMB42_g02091"/>
<dbReference type="Pfam" id="PF01814">
    <property type="entry name" value="Hemerythrin"/>
    <property type="match status" value="1"/>
</dbReference>
<name>A0A507D8C7_9FUNG</name>
<sequence length="195" mass="22588">MEKAFDELVVQDHTQIVKYLRKFWEIPEIDEDNRKRHVNSFIRALVIHSLAEEMILYTALIKYVPNGAEIVAGLRDEHAQFKKGKYSTTPWNLQAIDFMPLNDPNFVPLLHKIDKLLDHHIKEEEDQDFPTLRRHMSDEEAIQLGRDFSKAKSYVGTHPHPLAPDHGGLLEMVVNMAVIPIDKLADVGREFVKEE</sequence>
<dbReference type="PANTHER" id="PTHR35585:SF1">
    <property type="entry name" value="HHE DOMAIN PROTEIN (AFU_ORTHOLOGUE AFUA_4G00730)"/>
    <property type="match status" value="1"/>
</dbReference>
<gene>
    <name evidence="2" type="ORF">SeLEV6574_g02576</name>
</gene>